<evidence type="ECO:0000313" key="1">
    <source>
        <dbReference type="EMBL" id="KAJ8420080.1"/>
    </source>
</evidence>
<evidence type="ECO:0000313" key="2">
    <source>
        <dbReference type="Proteomes" id="UP001153076"/>
    </source>
</evidence>
<organism evidence="1 2">
    <name type="scientific">Carnegiea gigantea</name>
    <dbReference type="NCBI Taxonomy" id="171969"/>
    <lineage>
        <taxon>Eukaryota</taxon>
        <taxon>Viridiplantae</taxon>
        <taxon>Streptophyta</taxon>
        <taxon>Embryophyta</taxon>
        <taxon>Tracheophyta</taxon>
        <taxon>Spermatophyta</taxon>
        <taxon>Magnoliopsida</taxon>
        <taxon>eudicotyledons</taxon>
        <taxon>Gunneridae</taxon>
        <taxon>Pentapetalae</taxon>
        <taxon>Caryophyllales</taxon>
        <taxon>Cactineae</taxon>
        <taxon>Cactaceae</taxon>
        <taxon>Cactoideae</taxon>
        <taxon>Echinocereeae</taxon>
        <taxon>Carnegiea</taxon>
    </lineage>
</organism>
<dbReference type="EMBL" id="JAKOGI010003903">
    <property type="protein sequence ID" value="KAJ8420080.1"/>
    <property type="molecule type" value="Genomic_DNA"/>
</dbReference>
<dbReference type="AlphaFoldDB" id="A0A9Q1JJ55"/>
<sequence>MARIKQRKALTSIFHIKDQNDQRVEGFEAISEVLTKYYKGLLGVMYHHRTNIDLQVMELGQGLTIEQQIIHGRYLREEDWWDYTPKSDTSWYWKKLDIWTLLCTKWNFKLQFDGIEAFITSLIKLKMPRKLRSLIQAVANAVIYHIWPARNRLLFKNKVYPVHEVLKEIKG</sequence>
<protein>
    <submittedName>
        <fullName evidence="1">Uncharacterized protein</fullName>
    </submittedName>
</protein>
<proteinExistence type="predicted"/>
<keyword evidence="2" id="KW-1185">Reference proteome</keyword>
<reference evidence="1" key="1">
    <citation type="submission" date="2022-04" db="EMBL/GenBank/DDBJ databases">
        <title>Carnegiea gigantea Genome sequencing and assembly v2.</title>
        <authorList>
            <person name="Copetti D."/>
            <person name="Sanderson M.J."/>
            <person name="Burquez A."/>
            <person name="Wojciechowski M.F."/>
        </authorList>
    </citation>
    <scope>NUCLEOTIDE SEQUENCE</scope>
    <source>
        <strain evidence="1">SGP5-SGP5p</strain>
        <tissue evidence="1">Aerial part</tissue>
    </source>
</reference>
<dbReference type="Proteomes" id="UP001153076">
    <property type="component" value="Unassembled WGS sequence"/>
</dbReference>
<dbReference type="OrthoDB" id="1938551at2759"/>
<comment type="caution">
    <text evidence="1">The sequence shown here is derived from an EMBL/GenBank/DDBJ whole genome shotgun (WGS) entry which is preliminary data.</text>
</comment>
<name>A0A9Q1JJ55_9CARY</name>
<accession>A0A9Q1JJ55</accession>
<gene>
    <name evidence="1" type="ORF">Cgig2_019936</name>
</gene>